<dbReference type="PANTHER" id="PTHR48075">
    <property type="entry name" value="3-HYDROXYACYL-COA DEHYDROGENASE FAMILY PROTEIN"/>
    <property type="match status" value="1"/>
</dbReference>
<dbReference type="PANTHER" id="PTHR48075:SF1">
    <property type="entry name" value="LAMBDA-CRYSTALLIN HOMOLOG"/>
    <property type="match status" value="1"/>
</dbReference>
<feature type="domain" description="3-hydroxyacyl-CoA dehydrogenase NAD binding" evidence="1">
    <location>
        <begin position="11"/>
        <end position="171"/>
    </location>
</feature>
<protein>
    <recommendedName>
        <fullName evidence="1">3-hydroxyacyl-CoA dehydrogenase NAD binding domain-containing protein</fullName>
    </recommendedName>
</protein>
<dbReference type="SUPFAM" id="SSF51735">
    <property type="entry name" value="NAD(P)-binding Rossmann-fold domains"/>
    <property type="match status" value="1"/>
</dbReference>
<evidence type="ECO:0000313" key="2">
    <source>
        <dbReference type="EMBL" id="GAH75410.1"/>
    </source>
</evidence>
<dbReference type="Pfam" id="PF02737">
    <property type="entry name" value="3HCDH_N"/>
    <property type="match status" value="1"/>
</dbReference>
<name>X1J1M4_9ZZZZ</name>
<organism evidence="2">
    <name type="scientific">marine sediment metagenome</name>
    <dbReference type="NCBI Taxonomy" id="412755"/>
    <lineage>
        <taxon>unclassified sequences</taxon>
        <taxon>metagenomes</taxon>
        <taxon>ecological metagenomes</taxon>
    </lineage>
</organism>
<reference evidence="2" key="1">
    <citation type="journal article" date="2014" name="Front. Microbiol.">
        <title>High frequency of phylogenetically diverse reductive dehalogenase-homologous genes in deep subseafloor sedimentary metagenomes.</title>
        <authorList>
            <person name="Kawai M."/>
            <person name="Futagami T."/>
            <person name="Toyoda A."/>
            <person name="Takaki Y."/>
            <person name="Nishi S."/>
            <person name="Hori S."/>
            <person name="Arai W."/>
            <person name="Tsubouchi T."/>
            <person name="Morono Y."/>
            <person name="Uchiyama I."/>
            <person name="Ito T."/>
            <person name="Fujiyama A."/>
            <person name="Inagaki F."/>
            <person name="Takami H."/>
        </authorList>
    </citation>
    <scope>NUCLEOTIDE SEQUENCE</scope>
    <source>
        <strain evidence="2">Expedition CK06-06</strain>
    </source>
</reference>
<dbReference type="Gene3D" id="3.40.50.720">
    <property type="entry name" value="NAD(P)-binding Rossmann-like Domain"/>
    <property type="match status" value="1"/>
</dbReference>
<dbReference type="GO" id="GO:0050104">
    <property type="term" value="F:L-gulonate 3-dehydrogenase activity"/>
    <property type="evidence" value="ECO:0007669"/>
    <property type="project" value="TreeGrafter"/>
</dbReference>
<dbReference type="EMBL" id="BARU01027596">
    <property type="protein sequence ID" value="GAH75410.1"/>
    <property type="molecule type" value="Genomic_DNA"/>
</dbReference>
<proteinExistence type="predicted"/>
<dbReference type="AlphaFoldDB" id="X1J1M4"/>
<dbReference type="InterPro" id="IPR036291">
    <property type="entry name" value="NAD(P)-bd_dom_sf"/>
</dbReference>
<feature type="non-terminal residue" evidence="2">
    <location>
        <position position="172"/>
    </location>
</feature>
<dbReference type="GO" id="GO:0070403">
    <property type="term" value="F:NAD+ binding"/>
    <property type="evidence" value="ECO:0007669"/>
    <property type="project" value="InterPro"/>
</dbReference>
<dbReference type="GO" id="GO:0006631">
    <property type="term" value="P:fatty acid metabolic process"/>
    <property type="evidence" value="ECO:0007669"/>
    <property type="project" value="InterPro"/>
</dbReference>
<accession>X1J1M4</accession>
<evidence type="ECO:0000259" key="1">
    <source>
        <dbReference type="Pfam" id="PF02737"/>
    </source>
</evidence>
<comment type="caution">
    <text evidence="2">The sequence shown here is derived from an EMBL/GenBank/DDBJ whole genome shotgun (WGS) entry which is preliminary data.</text>
</comment>
<dbReference type="InterPro" id="IPR006176">
    <property type="entry name" value="3-OHacyl-CoA_DH_NAD-bd"/>
</dbReference>
<gene>
    <name evidence="2" type="ORF">S03H2_44165</name>
</gene>
<sequence length="172" mass="18708">MVEARGLKVKNIACIGVGTIGHSWATLFAIKGYNVSVYDMSPELIKSAMERIKSSAEFLADKGLIAKNDAASALNRITLTESIAECVSDADYVQESAFESYDVKKKIFSEIDKENDSAIIGTSSSGLLMTEIQKAASKPERCIVAHPWNPPLLLRLVELVPGEKTSEETVEI</sequence>